<feature type="region of interest" description="Disordered" evidence="1">
    <location>
        <begin position="97"/>
        <end position="119"/>
    </location>
</feature>
<keyword evidence="3" id="KW-1185">Reference proteome</keyword>
<dbReference type="PANTHER" id="PTHR47725:SF2">
    <property type="entry name" value="UBIQUITIN-LIKE DOMAIN-CONTAINING PROTEIN"/>
    <property type="match status" value="1"/>
</dbReference>
<dbReference type="SUPFAM" id="SSF54236">
    <property type="entry name" value="Ubiquitin-like"/>
    <property type="match status" value="1"/>
</dbReference>
<evidence type="ECO:0000313" key="2">
    <source>
        <dbReference type="EMBL" id="CAI5726288.1"/>
    </source>
</evidence>
<accession>A0AAV0TU79</accession>
<evidence type="ECO:0000313" key="3">
    <source>
        <dbReference type="Proteomes" id="UP001162031"/>
    </source>
</evidence>
<dbReference type="InterPro" id="IPR029071">
    <property type="entry name" value="Ubiquitin-like_domsf"/>
</dbReference>
<evidence type="ECO:0008006" key="4">
    <source>
        <dbReference type="Google" id="ProtNLM"/>
    </source>
</evidence>
<name>A0AAV0TU79_HYABA</name>
<dbReference type="Proteomes" id="UP001162031">
    <property type="component" value="Unassembled WGS sequence"/>
</dbReference>
<evidence type="ECO:0000256" key="1">
    <source>
        <dbReference type="SAM" id="MobiDB-lite"/>
    </source>
</evidence>
<feature type="compositionally biased region" description="Gly residues" evidence="1">
    <location>
        <begin position="106"/>
        <end position="119"/>
    </location>
</feature>
<dbReference type="Gene3D" id="3.10.20.90">
    <property type="entry name" value="Phosphatidylinositol 3-kinase Catalytic Subunit, Chain A, domain 1"/>
    <property type="match status" value="1"/>
</dbReference>
<dbReference type="PANTHER" id="PTHR47725">
    <property type="entry name" value="OS03G0364000 PROTEIN"/>
    <property type="match status" value="1"/>
</dbReference>
<reference evidence="2" key="1">
    <citation type="submission" date="2022-12" db="EMBL/GenBank/DDBJ databases">
        <authorList>
            <person name="Webb A."/>
        </authorList>
    </citation>
    <scope>NUCLEOTIDE SEQUENCE</scope>
    <source>
        <strain evidence="2">Hp1</strain>
    </source>
</reference>
<dbReference type="AlphaFoldDB" id="A0AAV0TU79"/>
<gene>
    <name evidence="2" type="ORF">HBR001_LOCUS3806</name>
</gene>
<sequence length="119" mass="13091">MGPYIRVKRRNQTVFVDVQPSDSFRSVKEKLGVLFHVPWTSIQLWEGLNKKDSKEFVDGATLADHEVPNDAVVYMCWKKENSDEWEELSVAKVEALEAGDASKSTGGNGSGGNGTTAES</sequence>
<dbReference type="CDD" id="cd17039">
    <property type="entry name" value="Ubl_ubiquitin_like"/>
    <property type="match status" value="1"/>
</dbReference>
<proteinExistence type="predicted"/>
<organism evidence="2 3">
    <name type="scientific">Hyaloperonospora brassicae</name>
    <name type="common">Brassica downy mildew</name>
    <name type="synonym">Peronospora brassicae</name>
    <dbReference type="NCBI Taxonomy" id="162125"/>
    <lineage>
        <taxon>Eukaryota</taxon>
        <taxon>Sar</taxon>
        <taxon>Stramenopiles</taxon>
        <taxon>Oomycota</taxon>
        <taxon>Peronosporomycetes</taxon>
        <taxon>Peronosporales</taxon>
        <taxon>Peronosporaceae</taxon>
        <taxon>Hyaloperonospora</taxon>
    </lineage>
</organism>
<dbReference type="EMBL" id="CANTFL010000641">
    <property type="protein sequence ID" value="CAI5726288.1"/>
    <property type="molecule type" value="Genomic_DNA"/>
</dbReference>
<protein>
    <recommendedName>
        <fullName evidence="4">Ubiquitin-like domain-containing protein</fullName>
    </recommendedName>
</protein>
<comment type="caution">
    <text evidence="2">The sequence shown here is derived from an EMBL/GenBank/DDBJ whole genome shotgun (WGS) entry which is preliminary data.</text>
</comment>